<feature type="transmembrane region" description="Helical" evidence="1">
    <location>
        <begin position="167"/>
        <end position="192"/>
    </location>
</feature>
<keyword evidence="1" id="KW-1133">Transmembrane helix</keyword>
<keyword evidence="4" id="KW-1185">Reference proteome</keyword>
<feature type="signal peptide" evidence="2">
    <location>
        <begin position="1"/>
        <end position="23"/>
    </location>
</feature>
<evidence type="ECO:0000313" key="4">
    <source>
        <dbReference type="Proteomes" id="UP000054279"/>
    </source>
</evidence>
<organism evidence="3 4">
    <name type="scientific">Sphaerobolus stellatus (strain SS14)</name>
    <dbReference type="NCBI Taxonomy" id="990650"/>
    <lineage>
        <taxon>Eukaryota</taxon>
        <taxon>Fungi</taxon>
        <taxon>Dikarya</taxon>
        <taxon>Basidiomycota</taxon>
        <taxon>Agaricomycotina</taxon>
        <taxon>Agaricomycetes</taxon>
        <taxon>Phallomycetidae</taxon>
        <taxon>Geastrales</taxon>
        <taxon>Sphaerobolaceae</taxon>
        <taxon>Sphaerobolus</taxon>
    </lineage>
</organism>
<reference evidence="3 4" key="1">
    <citation type="submission" date="2014-06" db="EMBL/GenBank/DDBJ databases">
        <title>Evolutionary Origins and Diversification of the Mycorrhizal Mutualists.</title>
        <authorList>
            <consortium name="DOE Joint Genome Institute"/>
            <consortium name="Mycorrhizal Genomics Consortium"/>
            <person name="Kohler A."/>
            <person name="Kuo A."/>
            <person name="Nagy L.G."/>
            <person name="Floudas D."/>
            <person name="Copeland A."/>
            <person name="Barry K.W."/>
            <person name="Cichocki N."/>
            <person name="Veneault-Fourrey C."/>
            <person name="LaButti K."/>
            <person name="Lindquist E.A."/>
            <person name="Lipzen A."/>
            <person name="Lundell T."/>
            <person name="Morin E."/>
            <person name="Murat C."/>
            <person name="Riley R."/>
            <person name="Ohm R."/>
            <person name="Sun H."/>
            <person name="Tunlid A."/>
            <person name="Henrissat B."/>
            <person name="Grigoriev I.V."/>
            <person name="Hibbett D.S."/>
            <person name="Martin F."/>
        </authorList>
    </citation>
    <scope>NUCLEOTIDE SEQUENCE [LARGE SCALE GENOMIC DNA]</scope>
    <source>
        <strain evidence="3 4">SS14</strain>
    </source>
</reference>
<dbReference type="Proteomes" id="UP000054279">
    <property type="component" value="Unassembled WGS sequence"/>
</dbReference>
<evidence type="ECO:0000256" key="2">
    <source>
        <dbReference type="SAM" id="SignalP"/>
    </source>
</evidence>
<name>A0A0C9VUS3_SPHS4</name>
<dbReference type="HOGENOM" id="CLU_115535_0_0_1"/>
<sequence length="220" mass="23792">MSPMPVILQVLSVVALVSSGVEAERWRFPECTDPTTNWMLNQRGMTPCEVAANLEAIHINKLHSTSSMYTGPPNGRSNPLRCSTVSYSMVSACAVCQGGGFMSWKGWASNCILRDISVGNYPLPLPLGIEVPTWAYMNVEEIGIFDVKRAKAIASAPAPSRSRYSDMVLIGAAGGVVGSALVLSVLAALFFYRRHKLHQKKHLASNDTPETEPLLPSDGD</sequence>
<proteinExistence type="predicted"/>
<protein>
    <submittedName>
        <fullName evidence="3">Uncharacterized protein</fullName>
    </submittedName>
</protein>
<evidence type="ECO:0000313" key="3">
    <source>
        <dbReference type="EMBL" id="KIJ46729.1"/>
    </source>
</evidence>
<keyword evidence="2" id="KW-0732">Signal</keyword>
<accession>A0A0C9VUS3</accession>
<gene>
    <name evidence="3" type="ORF">M422DRAFT_66721</name>
</gene>
<dbReference type="AlphaFoldDB" id="A0A0C9VUS3"/>
<dbReference type="EMBL" id="KN837106">
    <property type="protein sequence ID" value="KIJ46729.1"/>
    <property type="molecule type" value="Genomic_DNA"/>
</dbReference>
<evidence type="ECO:0000256" key="1">
    <source>
        <dbReference type="SAM" id="Phobius"/>
    </source>
</evidence>
<keyword evidence="1" id="KW-0812">Transmembrane</keyword>
<dbReference type="OrthoDB" id="2576311at2759"/>
<dbReference type="CDD" id="cd12087">
    <property type="entry name" value="TM_EGFR-like"/>
    <property type="match status" value="1"/>
</dbReference>
<keyword evidence="1" id="KW-0472">Membrane</keyword>
<feature type="chain" id="PRO_5002221905" evidence="2">
    <location>
        <begin position="24"/>
        <end position="220"/>
    </location>
</feature>